<dbReference type="InterPro" id="IPR008571">
    <property type="entry name" value="HerA-like"/>
</dbReference>
<accession>A0A7W8ABJ1</accession>
<proteinExistence type="predicted"/>
<evidence type="ECO:0000313" key="3">
    <source>
        <dbReference type="Proteomes" id="UP000568380"/>
    </source>
</evidence>
<comment type="caution">
    <text evidence="2">The sequence shown here is derived from an EMBL/GenBank/DDBJ whole genome shotgun (WGS) entry which is preliminary data.</text>
</comment>
<dbReference type="RefSeq" id="WP_184970140.1">
    <property type="nucleotide sequence ID" value="NZ_JACHIN010000012.1"/>
</dbReference>
<dbReference type="SUPFAM" id="SSF52540">
    <property type="entry name" value="P-loop containing nucleoside triphosphate hydrolases"/>
    <property type="match status" value="1"/>
</dbReference>
<dbReference type="Gene3D" id="3.40.50.300">
    <property type="entry name" value="P-loop containing nucleotide triphosphate hydrolases"/>
    <property type="match status" value="2"/>
</dbReference>
<dbReference type="InterPro" id="IPR027417">
    <property type="entry name" value="P-loop_NTPase"/>
</dbReference>
<feature type="domain" description="Helicase HerA central" evidence="1">
    <location>
        <begin position="214"/>
        <end position="290"/>
    </location>
</feature>
<evidence type="ECO:0000259" key="1">
    <source>
        <dbReference type="Pfam" id="PF01935"/>
    </source>
</evidence>
<dbReference type="Pfam" id="PF01935">
    <property type="entry name" value="DUF87"/>
    <property type="match status" value="1"/>
</dbReference>
<gene>
    <name evidence="2" type="ORF">HNR40_007670</name>
</gene>
<sequence>MADLIPNVGSGTLLERVLLADDRAIRIGAIHQLDYDRAVVITHDRWKSEVGGIPQYAFLLATAREVGNGGGDDDEVLLLRVEGTAPLALERDQLAVREEALREALSKKHDPSPSAILDVDLDPFTKNRVSFTGLDCRIIGTFYEDVRDGRQVLDFGHDVDNFYATATYRVFKPVGDGLSALVSFIKPTEDPVQMVRIGAVRFSSTRRRTILARQADVPVRVNIQDFIGTKTGMFGMTRMGKSNTMKTIAARVFAVSEQRRSEGSSPIGQLIFDPQGEYANPNTQDGTELAAIGVGHVVIYKFGAAAGQDNVRPLGFNFFDPEQIEPTKSLISSVLADATADYVKGFVQADFAGAPMTGESDGDAAQRRARAERGRLLLYGALAKADFALPTQQADASGRQRAWRAMVTMRGALASEIERALGPGHIRQFPGGRAVGVERNSLTTVIDWIIARDEAKDLTGEALRGLQSFVSGDAWRSALPIYTQVSQNRQVSGYAKLKPLKHYHSPSVQADYRRDVYGELLNGRIVIVDLHLGPDDAIKRLSERLAEYLMDRQTKAFTSGSEPPDIQIAIEEAHNLFSTDKYRDDLDVWVRLAKQASKLNIGMLYATQEVTGVDHQVLANTKNWVVAHLNNAKEVGELGRYYDFRAFGDAIISHEDRGYVRLKTMSSPFIVPVQIDRYGRDLVNEARLAAGLLALSPVQG</sequence>
<organism evidence="2 3">
    <name type="scientific">Nonomuraea endophytica</name>
    <dbReference type="NCBI Taxonomy" id="714136"/>
    <lineage>
        <taxon>Bacteria</taxon>
        <taxon>Bacillati</taxon>
        <taxon>Actinomycetota</taxon>
        <taxon>Actinomycetes</taxon>
        <taxon>Streptosporangiales</taxon>
        <taxon>Streptosporangiaceae</taxon>
        <taxon>Nonomuraea</taxon>
    </lineage>
</organism>
<evidence type="ECO:0000313" key="2">
    <source>
        <dbReference type="EMBL" id="MBB5082175.1"/>
    </source>
</evidence>
<dbReference type="AlphaFoldDB" id="A0A7W8ABJ1"/>
<reference evidence="2 3" key="1">
    <citation type="submission" date="2020-08" db="EMBL/GenBank/DDBJ databases">
        <title>Genomic Encyclopedia of Type Strains, Phase IV (KMG-IV): sequencing the most valuable type-strain genomes for metagenomic binning, comparative biology and taxonomic classification.</title>
        <authorList>
            <person name="Goeker M."/>
        </authorList>
    </citation>
    <scope>NUCLEOTIDE SEQUENCE [LARGE SCALE GENOMIC DNA]</scope>
    <source>
        <strain evidence="2 3">DSM 45385</strain>
    </source>
</reference>
<keyword evidence="3" id="KW-1185">Reference proteome</keyword>
<dbReference type="PANTHER" id="PTHR42957:SF1">
    <property type="entry name" value="HELICASE MJ1565-RELATED"/>
    <property type="match status" value="1"/>
</dbReference>
<dbReference type="InterPro" id="IPR002789">
    <property type="entry name" value="HerA_central"/>
</dbReference>
<dbReference type="Proteomes" id="UP000568380">
    <property type="component" value="Unassembled WGS sequence"/>
</dbReference>
<dbReference type="EMBL" id="JACHIN010000012">
    <property type="protein sequence ID" value="MBB5082175.1"/>
    <property type="molecule type" value="Genomic_DNA"/>
</dbReference>
<protein>
    <recommendedName>
        <fullName evidence="1">Helicase HerA central domain-containing protein</fullName>
    </recommendedName>
</protein>
<dbReference type="PANTHER" id="PTHR42957">
    <property type="entry name" value="HELICASE MJ1565-RELATED"/>
    <property type="match status" value="1"/>
</dbReference>
<name>A0A7W8ABJ1_9ACTN</name>